<evidence type="ECO:0000313" key="1">
    <source>
        <dbReference type="EMBL" id="CAK9875538.1"/>
    </source>
</evidence>
<gene>
    <name evidence="1" type="ORF">CSSPJE1EN2_LOCUS17786</name>
</gene>
<dbReference type="EMBL" id="OZ023705">
    <property type="protein sequence ID" value="CAK9875538.1"/>
    <property type="molecule type" value="Genomic_DNA"/>
</dbReference>
<dbReference type="InterPro" id="IPR036397">
    <property type="entry name" value="RNaseH_sf"/>
</dbReference>
<reference evidence="1" key="1">
    <citation type="submission" date="2024-03" db="EMBL/GenBank/DDBJ databases">
        <authorList>
            <consortium name="ELIXIR-Norway"/>
            <consortium name="Elixir Norway"/>
        </authorList>
    </citation>
    <scope>NUCLEOTIDE SEQUENCE</scope>
</reference>
<name>A0ABP1BJ02_9BRYO</name>
<keyword evidence="2" id="KW-1185">Reference proteome</keyword>
<evidence type="ECO:0000313" key="2">
    <source>
        <dbReference type="Proteomes" id="UP001497522"/>
    </source>
</evidence>
<organism evidence="1 2">
    <name type="scientific">Sphagnum jensenii</name>
    <dbReference type="NCBI Taxonomy" id="128206"/>
    <lineage>
        <taxon>Eukaryota</taxon>
        <taxon>Viridiplantae</taxon>
        <taxon>Streptophyta</taxon>
        <taxon>Embryophyta</taxon>
        <taxon>Bryophyta</taxon>
        <taxon>Sphagnophytina</taxon>
        <taxon>Sphagnopsida</taxon>
        <taxon>Sphagnales</taxon>
        <taxon>Sphagnaceae</taxon>
        <taxon>Sphagnum</taxon>
    </lineage>
</organism>
<accession>A0ABP1BJ02</accession>
<protein>
    <submittedName>
        <fullName evidence="1">Uncharacterized protein</fullName>
    </submittedName>
</protein>
<dbReference type="Proteomes" id="UP001497522">
    <property type="component" value="Chromosome 4"/>
</dbReference>
<proteinExistence type="predicted"/>
<dbReference type="Gene3D" id="3.30.420.10">
    <property type="entry name" value="Ribonuclease H-like superfamily/Ribonuclease H"/>
    <property type="match status" value="1"/>
</dbReference>
<sequence>MIEHFLKWIELAPLQDYSSEGVAYAFFDKVFNRFGVQIKTLINEGMKFHGESQKLCEKALINHCTISQDHHKVDELASFASLSPYFILSGHEPKLLTSIQ</sequence>